<keyword evidence="3" id="KW-1185">Reference proteome</keyword>
<keyword evidence="2" id="KW-0614">Plasmid</keyword>
<dbReference type="AlphaFoldDB" id="A0A449B7M9"/>
<evidence type="ECO:0000256" key="1">
    <source>
        <dbReference type="SAM" id="Phobius"/>
    </source>
</evidence>
<geneLocation type="plasmid" evidence="2 3">
    <name>2</name>
</geneLocation>
<feature type="transmembrane region" description="Helical" evidence="1">
    <location>
        <begin position="14"/>
        <end position="35"/>
    </location>
</feature>
<proteinExistence type="predicted"/>
<keyword evidence="1" id="KW-1133">Transmembrane helix</keyword>
<keyword evidence="1" id="KW-0812">Transmembrane</keyword>
<gene>
    <name evidence="2" type="ORF">NCTC10179_00794</name>
</gene>
<accession>A0A449B7M9</accession>
<dbReference type="Proteomes" id="UP000289497">
    <property type="component" value="Plasmid 2"/>
</dbReference>
<sequence>MQAVKTEKNKNKKWWFIGATAAGIVAGASLILWGCGQAQNKKEMKNISNAWWSIC</sequence>
<reference evidence="2 3" key="1">
    <citation type="submission" date="2019-01" db="EMBL/GenBank/DDBJ databases">
        <authorList>
            <consortium name="Pathogen Informatics"/>
        </authorList>
    </citation>
    <scope>NUCLEOTIDE SEQUENCE [LARGE SCALE GENOMIC DNA]</scope>
    <source>
        <strain evidence="2 3">NCTC10179</strain>
        <plasmid evidence="3">2</plasmid>
    </source>
</reference>
<protein>
    <submittedName>
        <fullName evidence="2">Uncharacterized protein</fullName>
    </submittedName>
</protein>
<evidence type="ECO:0000313" key="3">
    <source>
        <dbReference type="Proteomes" id="UP000289497"/>
    </source>
</evidence>
<dbReference type="RefSeq" id="WP_165163226.1">
    <property type="nucleotide sequence ID" value="NZ_LR215040.1"/>
</dbReference>
<name>A0A449B7M9_9BACT</name>
<evidence type="ECO:0000313" key="2">
    <source>
        <dbReference type="EMBL" id="VEU76594.1"/>
    </source>
</evidence>
<keyword evidence="1" id="KW-0472">Membrane</keyword>
<dbReference type="KEGG" id="mcou:NCTC10179_00794"/>
<organism evidence="2 3">
    <name type="scientific">Mycoplasmopsis columboralis</name>
    <dbReference type="NCBI Taxonomy" id="171282"/>
    <lineage>
        <taxon>Bacteria</taxon>
        <taxon>Bacillati</taxon>
        <taxon>Mycoplasmatota</taxon>
        <taxon>Mycoplasmoidales</taxon>
        <taxon>Metamycoplasmataceae</taxon>
        <taxon>Mycoplasmopsis</taxon>
    </lineage>
</organism>
<dbReference type="EMBL" id="LR215040">
    <property type="protein sequence ID" value="VEU76594.1"/>
    <property type="molecule type" value="Genomic_DNA"/>
</dbReference>